<keyword evidence="5 6" id="KW-0472">Membrane</keyword>
<feature type="transmembrane region" description="Helical" evidence="6">
    <location>
        <begin position="139"/>
        <end position="162"/>
    </location>
</feature>
<proteinExistence type="inferred from homology"/>
<dbReference type="NCBIfam" id="TIGR03717">
    <property type="entry name" value="R_switched_YjbE"/>
    <property type="match status" value="1"/>
</dbReference>
<feature type="transmembrane region" description="Helical" evidence="6">
    <location>
        <begin position="66"/>
        <end position="84"/>
    </location>
</feature>
<keyword evidence="8" id="KW-1185">Reference proteome</keyword>
<dbReference type="EMBL" id="NMUQ01000001">
    <property type="protein sequence ID" value="OXM15637.1"/>
    <property type="molecule type" value="Genomic_DNA"/>
</dbReference>
<dbReference type="RefSeq" id="WP_089522730.1">
    <property type="nucleotide sequence ID" value="NZ_NMUQ01000001.1"/>
</dbReference>
<evidence type="ECO:0000256" key="5">
    <source>
        <dbReference type="ARBA" id="ARBA00023136"/>
    </source>
</evidence>
<dbReference type="PANTHER" id="PTHR30238:SF4">
    <property type="entry name" value="SLL1022 PROTEIN"/>
    <property type="match status" value="1"/>
</dbReference>
<feature type="transmembrane region" description="Helical" evidence="6">
    <location>
        <begin position="40"/>
        <end position="60"/>
    </location>
</feature>
<feature type="transmembrane region" description="Helical" evidence="6">
    <location>
        <begin position="6"/>
        <end position="28"/>
    </location>
</feature>
<organism evidence="7 8">
    <name type="scientific">Paenibacillus herberti</name>
    <dbReference type="NCBI Taxonomy" id="1619309"/>
    <lineage>
        <taxon>Bacteria</taxon>
        <taxon>Bacillati</taxon>
        <taxon>Bacillota</taxon>
        <taxon>Bacilli</taxon>
        <taxon>Bacillales</taxon>
        <taxon>Paenibacillaceae</taxon>
        <taxon>Paenibacillus</taxon>
    </lineage>
</organism>
<name>A0A229P0K9_9BACL</name>
<evidence type="ECO:0000256" key="3">
    <source>
        <dbReference type="ARBA" id="ARBA00022692"/>
    </source>
</evidence>
<evidence type="ECO:0008006" key="9">
    <source>
        <dbReference type="Google" id="ProtNLM"/>
    </source>
</evidence>
<evidence type="ECO:0000256" key="6">
    <source>
        <dbReference type="SAM" id="Phobius"/>
    </source>
</evidence>
<evidence type="ECO:0000256" key="1">
    <source>
        <dbReference type="ARBA" id="ARBA00004141"/>
    </source>
</evidence>
<dbReference type="OrthoDB" id="5295733at2"/>
<keyword evidence="3 6" id="KW-0812">Transmembrane</keyword>
<feature type="transmembrane region" description="Helical" evidence="6">
    <location>
        <begin position="169"/>
        <end position="187"/>
    </location>
</feature>
<feature type="transmembrane region" description="Helical" evidence="6">
    <location>
        <begin position="199"/>
        <end position="220"/>
    </location>
</feature>
<sequence>MDNLLIFLQIVMINILLSGDNALVIAMASQHLPAEQRKRAIAWGTFAAIGLRCLLTLAAISLLQLPYLQACGAFLLLLIAVQLLREAEQPGSEGLLSRGVKSRRSATLAGAVGTIVAADFIMSLDNVLAVAAVADGEPVMMLLGIALSIPMILWGSHVLGGLLTRFPSLVYAGSGLLGFAAGEMLVSDSALQPWLDKTPLLHSALPVLMIPLVIVIGIILTRSRIPT</sequence>
<dbReference type="PANTHER" id="PTHR30238">
    <property type="entry name" value="MEMBRANE BOUND PREDICTED REDOX MODULATOR"/>
    <property type="match status" value="1"/>
</dbReference>
<comment type="subcellular location">
    <subcellularLocation>
        <location evidence="1">Membrane</location>
        <topology evidence="1">Multi-pass membrane protein</topology>
    </subcellularLocation>
</comment>
<evidence type="ECO:0000313" key="8">
    <source>
        <dbReference type="Proteomes" id="UP000215145"/>
    </source>
</evidence>
<gene>
    <name evidence="7" type="ORF">CGZ75_02585</name>
</gene>
<dbReference type="AlphaFoldDB" id="A0A229P0K9"/>
<evidence type="ECO:0000256" key="2">
    <source>
        <dbReference type="ARBA" id="ARBA00007511"/>
    </source>
</evidence>
<evidence type="ECO:0000313" key="7">
    <source>
        <dbReference type="EMBL" id="OXM15637.1"/>
    </source>
</evidence>
<dbReference type="InterPro" id="IPR005496">
    <property type="entry name" value="Integral_membrane_TerC"/>
</dbReference>
<dbReference type="GO" id="GO:0016020">
    <property type="term" value="C:membrane"/>
    <property type="evidence" value="ECO:0007669"/>
    <property type="project" value="UniProtKB-SubCell"/>
</dbReference>
<evidence type="ECO:0000256" key="4">
    <source>
        <dbReference type="ARBA" id="ARBA00022989"/>
    </source>
</evidence>
<reference evidence="7 8" key="1">
    <citation type="submission" date="2017-07" db="EMBL/GenBank/DDBJ databases">
        <title>Paenibacillus herberti R33 genome sequencing and assembly.</title>
        <authorList>
            <person name="Su W."/>
        </authorList>
    </citation>
    <scope>NUCLEOTIDE SEQUENCE [LARGE SCALE GENOMIC DNA]</scope>
    <source>
        <strain evidence="7 8">R33</strain>
    </source>
</reference>
<comment type="similarity">
    <text evidence="2">Belongs to the TerC family.</text>
</comment>
<feature type="transmembrane region" description="Helical" evidence="6">
    <location>
        <begin position="105"/>
        <end position="133"/>
    </location>
</feature>
<dbReference type="Proteomes" id="UP000215145">
    <property type="component" value="Unassembled WGS sequence"/>
</dbReference>
<accession>A0A229P0K9</accession>
<dbReference type="InterPro" id="IPR022301">
    <property type="entry name" value="Integral_membrane_YjbE"/>
</dbReference>
<protein>
    <recommendedName>
        <fullName evidence="9">Tellurium resistance protein TerC</fullName>
    </recommendedName>
</protein>
<comment type="caution">
    <text evidence="7">The sequence shown here is derived from an EMBL/GenBank/DDBJ whole genome shotgun (WGS) entry which is preliminary data.</text>
</comment>
<keyword evidence="4 6" id="KW-1133">Transmembrane helix</keyword>
<dbReference type="Pfam" id="PF03741">
    <property type="entry name" value="TerC"/>
    <property type="match status" value="1"/>
</dbReference>